<dbReference type="SUPFAM" id="SSF57424">
    <property type="entry name" value="LDL receptor-like module"/>
    <property type="match status" value="3"/>
</dbReference>
<feature type="disulfide bond" evidence="8">
    <location>
        <begin position="84"/>
        <end position="99"/>
    </location>
</feature>
<dbReference type="Pfam" id="PF00057">
    <property type="entry name" value="Ldl_recept_a"/>
    <property type="match status" value="2"/>
</dbReference>
<keyword evidence="5" id="KW-1133">Transmembrane helix</keyword>
<evidence type="ECO:0000256" key="1">
    <source>
        <dbReference type="ARBA" id="ARBA00004167"/>
    </source>
</evidence>
<evidence type="ECO:0000256" key="6">
    <source>
        <dbReference type="ARBA" id="ARBA00023136"/>
    </source>
</evidence>
<dbReference type="PANTHER" id="PTHR24270:SF27">
    <property type="entry name" value="CD320 ANTIGEN"/>
    <property type="match status" value="1"/>
</dbReference>
<feature type="disulfide bond" evidence="8">
    <location>
        <begin position="65"/>
        <end position="77"/>
    </location>
</feature>
<evidence type="ECO:0000256" key="3">
    <source>
        <dbReference type="ARBA" id="ARBA00022692"/>
    </source>
</evidence>
<accession>A0A4W6BVQ1</accession>
<comment type="caution">
    <text evidence="8">Lacks conserved residue(s) required for the propagation of feature annotation.</text>
</comment>
<dbReference type="GO" id="GO:0005886">
    <property type="term" value="C:plasma membrane"/>
    <property type="evidence" value="ECO:0007669"/>
    <property type="project" value="TreeGrafter"/>
</dbReference>
<reference evidence="10" key="1">
    <citation type="submission" date="2015-09" db="EMBL/GenBank/DDBJ databases">
        <authorList>
            <person name="Sai Rama Sridatta P."/>
        </authorList>
    </citation>
    <scope>NUCLEOTIDE SEQUENCE [LARGE SCALE GENOMIC DNA]</scope>
</reference>
<evidence type="ECO:0000256" key="2">
    <source>
        <dbReference type="ARBA" id="ARBA00004308"/>
    </source>
</evidence>
<dbReference type="Ensembl" id="ENSLCAT00010002523.1">
    <property type="protein sequence ID" value="ENSLCAP00010002435.1"/>
    <property type="gene ID" value="ENSLCAG00010001362.1"/>
</dbReference>
<evidence type="ECO:0000256" key="8">
    <source>
        <dbReference type="PROSITE-ProRule" id="PRU00124"/>
    </source>
</evidence>
<dbReference type="CDD" id="cd00112">
    <property type="entry name" value="LDLa"/>
    <property type="match status" value="3"/>
</dbReference>
<dbReference type="GO" id="GO:0016192">
    <property type="term" value="P:vesicle-mediated transport"/>
    <property type="evidence" value="ECO:0007669"/>
    <property type="project" value="UniProtKB-ARBA"/>
</dbReference>
<dbReference type="SMART" id="SM00192">
    <property type="entry name" value="LDLa"/>
    <property type="match status" value="3"/>
</dbReference>
<proteinExistence type="predicted"/>
<name>A0A4W6BVQ1_LATCA</name>
<evidence type="ECO:0000256" key="4">
    <source>
        <dbReference type="ARBA" id="ARBA00022737"/>
    </source>
</evidence>
<dbReference type="Gene3D" id="4.10.400.10">
    <property type="entry name" value="Low-density Lipoprotein Receptor"/>
    <property type="match status" value="3"/>
</dbReference>
<reference evidence="9" key="2">
    <citation type="submission" date="2025-08" db="UniProtKB">
        <authorList>
            <consortium name="Ensembl"/>
        </authorList>
    </citation>
    <scope>IDENTIFICATION</scope>
</reference>
<dbReference type="PROSITE" id="PS50068">
    <property type="entry name" value="LDLRA_2"/>
    <property type="match status" value="3"/>
</dbReference>
<keyword evidence="10" id="KW-1185">Reference proteome</keyword>
<dbReference type="InParanoid" id="A0A4W6BVQ1"/>
<dbReference type="InterPro" id="IPR050685">
    <property type="entry name" value="LDLR"/>
</dbReference>
<evidence type="ECO:0000256" key="5">
    <source>
        <dbReference type="ARBA" id="ARBA00022989"/>
    </source>
</evidence>
<dbReference type="PRINTS" id="PR00261">
    <property type="entry name" value="LDLRECEPTOR"/>
</dbReference>
<dbReference type="PANTHER" id="PTHR24270">
    <property type="entry name" value="LOW-DENSITY LIPOPROTEIN RECEPTOR-RELATED"/>
    <property type="match status" value="1"/>
</dbReference>
<dbReference type="GO" id="GO:0012505">
    <property type="term" value="C:endomembrane system"/>
    <property type="evidence" value="ECO:0007669"/>
    <property type="project" value="UniProtKB-SubCell"/>
</dbReference>
<dbReference type="InterPro" id="IPR002172">
    <property type="entry name" value="LDrepeatLR_classA_rpt"/>
</dbReference>
<protein>
    <submittedName>
        <fullName evidence="9">Uncharacterized protein</fullName>
    </submittedName>
</protein>
<evidence type="ECO:0000313" key="9">
    <source>
        <dbReference type="Ensembl" id="ENSLCAP00010002435.1"/>
    </source>
</evidence>
<dbReference type="InterPro" id="IPR036055">
    <property type="entry name" value="LDL_receptor-like_sf"/>
</dbReference>
<dbReference type="InterPro" id="IPR023415">
    <property type="entry name" value="LDLR_class-A_CS"/>
</dbReference>
<dbReference type="STRING" id="8187.ENSLCAP00010002435"/>
<comment type="subcellular location">
    <subcellularLocation>
        <location evidence="2">Endomembrane system</location>
    </subcellularLocation>
    <subcellularLocation>
        <location evidence="1">Membrane</location>
        <topology evidence="1">Single-pass membrane protein</topology>
    </subcellularLocation>
</comment>
<evidence type="ECO:0000256" key="7">
    <source>
        <dbReference type="ARBA" id="ARBA00023157"/>
    </source>
</evidence>
<dbReference type="PROSITE" id="PS01209">
    <property type="entry name" value="LDLRA_1"/>
    <property type="match status" value="1"/>
</dbReference>
<feature type="disulfide bond" evidence="8">
    <location>
        <begin position="44"/>
        <end position="59"/>
    </location>
</feature>
<keyword evidence="7 8" id="KW-1015">Disulfide bond</keyword>
<feature type="disulfide bond" evidence="8">
    <location>
        <begin position="72"/>
        <end position="90"/>
    </location>
</feature>
<keyword evidence="4" id="KW-0677">Repeat</keyword>
<sequence>LLLWQFPLSVTCFFPPAPPGSPDCPQGQFPCMDSVGCVDVSARCDGQNQCPTGSDEENCTAIFGCLDSDWTCRNHMCIPTGLRCNGLNDCTDNSDEEDCESLGAFSLKCLLLPHHLLQSCQPAAARLCSVLLLFRSAFLRASFATAVKNVLMALMKRTIENLSLIESPSPVKPTTQPPTKPSCTSPSVLCPDSSLCVSPTQICDGKKDCPDGFDENCVKKCSSNSKL</sequence>
<dbReference type="AlphaFoldDB" id="A0A4W6BVQ1"/>
<reference evidence="9" key="3">
    <citation type="submission" date="2025-09" db="UniProtKB">
        <authorList>
            <consortium name="Ensembl"/>
        </authorList>
    </citation>
    <scope>IDENTIFICATION</scope>
</reference>
<keyword evidence="3" id="KW-0812">Transmembrane</keyword>
<dbReference type="GeneTree" id="ENSGT00940000164512"/>
<evidence type="ECO:0000313" key="10">
    <source>
        <dbReference type="Proteomes" id="UP000314980"/>
    </source>
</evidence>
<dbReference type="Proteomes" id="UP000314980">
    <property type="component" value="Unassembled WGS sequence"/>
</dbReference>
<keyword evidence="6" id="KW-0472">Membrane</keyword>
<organism evidence="9 10">
    <name type="scientific">Lates calcarifer</name>
    <name type="common">Barramundi</name>
    <name type="synonym">Holocentrus calcarifer</name>
    <dbReference type="NCBI Taxonomy" id="8187"/>
    <lineage>
        <taxon>Eukaryota</taxon>
        <taxon>Metazoa</taxon>
        <taxon>Chordata</taxon>
        <taxon>Craniata</taxon>
        <taxon>Vertebrata</taxon>
        <taxon>Euteleostomi</taxon>
        <taxon>Actinopterygii</taxon>
        <taxon>Neopterygii</taxon>
        <taxon>Teleostei</taxon>
        <taxon>Neoteleostei</taxon>
        <taxon>Acanthomorphata</taxon>
        <taxon>Carangaria</taxon>
        <taxon>Carangaria incertae sedis</taxon>
        <taxon>Centropomidae</taxon>
        <taxon>Lates</taxon>
    </lineage>
</organism>